<protein>
    <submittedName>
        <fullName evidence="2">Uncharacterized protein</fullName>
    </submittedName>
</protein>
<accession>A0A9R1US53</accession>
<sequence length="121" mass="13626">MGRFFLGGGGLGVCVCMLQFIDFALVCFFGYASLQLLVDVILSPQLVLIDISQWAFMVVLFLHSGFFVLYWTFLPQGRSVVKIPNGVANAEEKTGHAKRCRLNKTWCDRFLCFHNVIGFPL</sequence>
<comment type="caution">
    <text evidence="2">The sequence shown here is derived from an EMBL/GenBank/DDBJ whole genome shotgun (WGS) entry which is preliminary data.</text>
</comment>
<keyword evidence="1" id="KW-0472">Membrane</keyword>
<reference evidence="2 3" key="1">
    <citation type="journal article" date="2017" name="Nat. Commun.">
        <title>Genome assembly with in vitro proximity ligation data and whole-genome triplication in lettuce.</title>
        <authorList>
            <person name="Reyes-Chin-Wo S."/>
            <person name="Wang Z."/>
            <person name="Yang X."/>
            <person name="Kozik A."/>
            <person name="Arikit S."/>
            <person name="Song C."/>
            <person name="Xia L."/>
            <person name="Froenicke L."/>
            <person name="Lavelle D.O."/>
            <person name="Truco M.J."/>
            <person name="Xia R."/>
            <person name="Zhu S."/>
            <person name="Xu C."/>
            <person name="Xu H."/>
            <person name="Xu X."/>
            <person name="Cox K."/>
            <person name="Korf I."/>
            <person name="Meyers B.C."/>
            <person name="Michelmore R.W."/>
        </authorList>
    </citation>
    <scope>NUCLEOTIDE SEQUENCE [LARGE SCALE GENOMIC DNA]</scope>
    <source>
        <strain evidence="3">cv. Salinas</strain>
        <tissue evidence="2">Seedlings</tissue>
    </source>
</reference>
<keyword evidence="1" id="KW-1133">Transmembrane helix</keyword>
<dbReference type="EMBL" id="NBSK02000008">
    <property type="protein sequence ID" value="KAJ0191933.1"/>
    <property type="molecule type" value="Genomic_DNA"/>
</dbReference>
<evidence type="ECO:0000313" key="2">
    <source>
        <dbReference type="EMBL" id="KAJ0191933.1"/>
    </source>
</evidence>
<keyword evidence="3" id="KW-1185">Reference proteome</keyword>
<organism evidence="2 3">
    <name type="scientific">Lactuca sativa</name>
    <name type="common">Garden lettuce</name>
    <dbReference type="NCBI Taxonomy" id="4236"/>
    <lineage>
        <taxon>Eukaryota</taxon>
        <taxon>Viridiplantae</taxon>
        <taxon>Streptophyta</taxon>
        <taxon>Embryophyta</taxon>
        <taxon>Tracheophyta</taxon>
        <taxon>Spermatophyta</taxon>
        <taxon>Magnoliopsida</taxon>
        <taxon>eudicotyledons</taxon>
        <taxon>Gunneridae</taxon>
        <taxon>Pentapetalae</taxon>
        <taxon>asterids</taxon>
        <taxon>campanulids</taxon>
        <taxon>Asterales</taxon>
        <taxon>Asteraceae</taxon>
        <taxon>Cichorioideae</taxon>
        <taxon>Cichorieae</taxon>
        <taxon>Lactucinae</taxon>
        <taxon>Lactuca</taxon>
    </lineage>
</organism>
<evidence type="ECO:0000256" key="1">
    <source>
        <dbReference type="SAM" id="Phobius"/>
    </source>
</evidence>
<name>A0A9R1US53_LACSA</name>
<evidence type="ECO:0000313" key="3">
    <source>
        <dbReference type="Proteomes" id="UP000235145"/>
    </source>
</evidence>
<keyword evidence="1" id="KW-0812">Transmembrane</keyword>
<dbReference type="AlphaFoldDB" id="A0A9R1US53"/>
<dbReference type="Proteomes" id="UP000235145">
    <property type="component" value="Unassembled WGS sequence"/>
</dbReference>
<gene>
    <name evidence="2" type="ORF">LSAT_V11C800430820</name>
</gene>
<proteinExistence type="predicted"/>
<feature type="transmembrane region" description="Helical" evidence="1">
    <location>
        <begin position="12"/>
        <end position="34"/>
    </location>
</feature>
<feature type="transmembrane region" description="Helical" evidence="1">
    <location>
        <begin position="54"/>
        <end position="73"/>
    </location>
</feature>